<proteinExistence type="predicted"/>
<evidence type="ECO:0000256" key="1">
    <source>
        <dbReference type="SAM" id="MobiDB-lite"/>
    </source>
</evidence>
<feature type="compositionally biased region" description="Basic and acidic residues" evidence="1">
    <location>
        <begin position="1"/>
        <end position="14"/>
    </location>
</feature>
<feature type="compositionally biased region" description="Basic and acidic residues" evidence="1">
    <location>
        <begin position="323"/>
        <end position="335"/>
    </location>
</feature>
<sequence length="361" mass="40550">MLEQEGRREMEVRMPRFSSFSQESLERGQELQEVSLQHLLLDSPDEDFICSLPSPEEQSSGALPRMERETFAFLKQEEAQRGRQRQEHEDAASSHATLDDTLLEQLHGERFSTTRLYSTLSTASCWWKNKPKSSQVHKPTEQLQPRRLAAEVSRRAGWTSGYVSRVLLDEKPAFAGSRRQRLGLHSNSNFDPQCRFTSGTLYSDSSMIPIGQYKLPSVFGPTGRTPAVFSRSKTPQAQLLLPLLASDMPGQRAIRVQDMSMSAPAVLARMCSQSDVPPVFLGTTKTVRNRVEEDEGVRGELAADPKQARGFEQKTRKRSIRRKGGERGMSPEDGAKSPLLPTSWTISDSSRSFPIIPTNHM</sequence>
<feature type="region of interest" description="Disordered" evidence="1">
    <location>
        <begin position="293"/>
        <end position="361"/>
    </location>
</feature>
<feature type="compositionally biased region" description="Basic and acidic residues" evidence="1">
    <location>
        <begin position="296"/>
        <end position="314"/>
    </location>
</feature>
<feature type="compositionally biased region" description="Basic and acidic residues" evidence="1">
    <location>
        <begin position="77"/>
        <end position="92"/>
    </location>
</feature>
<feature type="compositionally biased region" description="Polar residues" evidence="1">
    <location>
        <begin position="340"/>
        <end position="352"/>
    </location>
</feature>
<gene>
    <name evidence="2" type="ORF">GTHE00462_LOCUS25015</name>
    <name evidence="3" type="ORF">GTHE00462_LOCUS25027</name>
</gene>
<evidence type="ECO:0000313" key="2">
    <source>
        <dbReference type="EMBL" id="CAE2317262.1"/>
    </source>
</evidence>
<protein>
    <submittedName>
        <fullName evidence="3">Uncharacterized protein</fullName>
    </submittedName>
</protein>
<accession>A0A6U6BNF5</accession>
<dbReference type="EMBL" id="HBKN01032134">
    <property type="protein sequence ID" value="CAE2317262.1"/>
    <property type="molecule type" value="Transcribed_RNA"/>
</dbReference>
<name>A0A6U6BNF5_GUITH</name>
<feature type="region of interest" description="Disordered" evidence="1">
    <location>
        <begin position="1"/>
        <end position="25"/>
    </location>
</feature>
<evidence type="ECO:0000313" key="3">
    <source>
        <dbReference type="EMBL" id="CAE2317288.1"/>
    </source>
</evidence>
<reference evidence="3" key="1">
    <citation type="submission" date="2021-01" db="EMBL/GenBank/DDBJ databases">
        <authorList>
            <person name="Corre E."/>
            <person name="Pelletier E."/>
            <person name="Niang G."/>
            <person name="Scheremetjew M."/>
            <person name="Finn R."/>
            <person name="Kale V."/>
            <person name="Holt S."/>
            <person name="Cochrane G."/>
            <person name="Meng A."/>
            <person name="Brown T."/>
            <person name="Cohen L."/>
        </authorList>
    </citation>
    <scope>NUCLEOTIDE SEQUENCE</scope>
    <source>
        <strain evidence="3">CCMP 2712</strain>
    </source>
</reference>
<dbReference type="AlphaFoldDB" id="A0A6U6BNF5"/>
<dbReference type="EMBL" id="HBKN01032146">
    <property type="protein sequence ID" value="CAE2317288.1"/>
    <property type="molecule type" value="Transcribed_RNA"/>
</dbReference>
<feature type="region of interest" description="Disordered" evidence="1">
    <location>
        <begin position="77"/>
        <end position="98"/>
    </location>
</feature>
<organism evidence="3">
    <name type="scientific">Guillardia theta</name>
    <name type="common">Cryptophyte</name>
    <name type="synonym">Cryptomonas phi</name>
    <dbReference type="NCBI Taxonomy" id="55529"/>
    <lineage>
        <taxon>Eukaryota</taxon>
        <taxon>Cryptophyceae</taxon>
        <taxon>Pyrenomonadales</taxon>
        <taxon>Geminigeraceae</taxon>
        <taxon>Guillardia</taxon>
    </lineage>
</organism>